<gene>
    <name evidence="3" type="ORF">F1559_002111</name>
</gene>
<dbReference type="PANTHER" id="PTHR16166">
    <property type="entry name" value="VACUOLAR PROTEIN SORTING-ASSOCIATED PROTEIN VPS13"/>
    <property type="match status" value="1"/>
</dbReference>
<dbReference type="PANTHER" id="PTHR16166:SF93">
    <property type="entry name" value="INTERMEMBRANE LIPID TRANSFER PROTEIN VPS13"/>
    <property type="match status" value="1"/>
</dbReference>
<feature type="region of interest" description="Disordered" evidence="2">
    <location>
        <begin position="2277"/>
        <end position="2304"/>
    </location>
</feature>
<feature type="compositionally biased region" description="Polar residues" evidence="2">
    <location>
        <begin position="1113"/>
        <end position="1130"/>
    </location>
</feature>
<feature type="region of interest" description="Disordered" evidence="2">
    <location>
        <begin position="3030"/>
        <end position="3059"/>
    </location>
</feature>
<feature type="compositionally biased region" description="Polar residues" evidence="2">
    <location>
        <begin position="1424"/>
        <end position="1436"/>
    </location>
</feature>
<dbReference type="Proteomes" id="UP000530660">
    <property type="component" value="Unassembled WGS sequence"/>
</dbReference>
<feature type="region of interest" description="Disordered" evidence="2">
    <location>
        <begin position="2149"/>
        <end position="2168"/>
    </location>
</feature>
<reference evidence="3 4" key="1">
    <citation type="journal article" date="2020" name="J. Phycol.">
        <title>Comparative genome analysis reveals Cyanidiococcus gen. nov., a new extremophilic red algal genus sister to Cyanidioschyzon (Cyanidioschyzonaceae, Rhodophyta).</title>
        <authorList>
            <person name="Liu S.-L."/>
            <person name="Chiang Y.-R."/>
            <person name="Yoon H.S."/>
            <person name="Fu H.-Y."/>
        </authorList>
    </citation>
    <scope>NUCLEOTIDE SEQUENCE [LARGE SCALE GENOMIC DNA]</scope>
    <source>
        <strain evidence="3 4">THAL066</strain>
    </source>
</reference>
<feature type="compositionally biased region" description="Polar residues" evidence="2">
    <location>
        <begin position="3048"/>
        <end position="3059"/>
    </location>
</feature>
<name>A0A7J7IL67_9RHOD</name>
<comment type="similarity">
    <text evidence="1">Belongs to the VPS13 family.</text>
</comment>
<organism evidence="3 4">
    <name type="scientific">Cyanidiococcus yangmingshanensis</name>
    <dbReference type="NCBI Taxonomy" id="2690220"/>
    <lineage>
        <taxon>Eukaryota</taxon>
        <taxon>Rhodophyta</taxon>
        <taxon>Bangiophyceae</taxon>
        <taxon>Cyanidiales</taxon>
        <taxon>Cyanidiaceae</taxon>
        <taxon>Cyanidiococcus</taxon>
    </lineage>
</organism>
<feature type="compositionally biased region" description="Basic and acidic residues" evidence="2">
    <location>
        <begin position="3349"/>
        <end position="3358"/>
    </location>
</feature>
<keyword evidence="4" id="KW-1185">Reference proteome</keyword>
<feature type="compositionally biased region" description="Low complexity" evidence="2">
    <location>
        <begin position="1446"/>
        <end position="1465"/>
    </location>
</feature>
<feature type="compositionally biased region" description="Polar residues" evidence="2">
    <location>
        <begin position="3327"/>
        <end position="3339"/>
    </location>
</feature>
<feature type="compositionally biased region" description="Basic and acidic residues" evidence="2">
    <location>
        <begin position="160"/>
        <end position="170"/>
    </location>
</feature>
<proteinExistence type="inferred from homology"/>
<protein>
    <submittedName>
        <fullName evidence="3">Uncharacterized protein</fullName>
    </submittedName>
</protein>
<feature type="region of interest" description="Disordered" evidence="2">
    <location>
        <begin position="3229"/>
        <end position="3358"/>
    </location>
</feature>
<evidence type="ECO:0000256" key="1">
    <source>
        <dbReference type="ARBA" id="ARBA00006545"/>
    </source>
</evidence>
<feature type="region of interest" description="Disordered" evidence="2">
    <location>
        <begin position="1113"/>
        <end position="1136"/>
    </location>
</feature>
<comment type="caution">
    <text evidence="3">The sequence shown here is derived from an EMBL/GenBank/DDBJ whole genome shotgun (WGS) entry which is preliminary data.</text>
</comment>
<feature type="compositionally biased region" description="Basic and acidic residues" evidence="2">
    <location>
        <begin position="2288"/>
        <end position="2297"/>
    </location>
</feature>
<dbReference type="InterPro" id="IPR026847">
    <property type="entry name" value="VPS13"/>
</dbReference>
<evidence type="ECO:0000313" key="4">
    <source>
        <dbReference type="Proteomes" id="UP000530660"/>
    </source>
</evidence>
<accession>A0A7J7IL67</accession>
<evidence type="ECO:0000313" key="3">
    <source>
        <dbReference type="EMBL" id="KAF6003257.1"/>
    </source>
</evidence>
<feature type="region of interest" description="Disordered" evidence="2">
    <location>
        <begin position="150"/>
        <end position="170"/>
    </location>
</feature>
<feature type="compositionally biased region" description="Polar residues" evidence="2">
    <location>
        <begin position="1468"/>
        <end position="1484"/>
    </location>
</feature>
<dbReference type="GO" id="GO:0045053">
    <property type="term" value="P:protein retention in Golgi apparatus"/>
    <property type="evidence" value="ECO:0007669"/>
    <property type="project" value="TreeGrafter"/>
</dbReference>
<sequence length="3384" mass="375113">MLERFIVQRLIRLVSDFIEGGLREEQLSLLFGSGNRIELRDLCLRSDRVRDLLCQIGSPVYVLTAALGYLQLSVDLRGRVSVLVRDLVIVLGNQYVDPTRVSTEAWKHFRRTVLRVDQTQRQGRLLQAIRRALEETTTAAAAAAAVDGSSADSEVSSGHRPMDVNKSGMERASKTTTFADAGSSSGFAFLGSNLVESAIAYVADRVNIDVRDVMIAYADQGRMLSHSNRVAARGYHWIAMAFMERMFTTEWSLNEQPLERFTAVDEQVGATDALVATEPASVIRKRLQLSGLRVCWIPDGNKSMNSAMWKQSEQVRDLLWQKRRESDADILGPMEFGLGVYVAGFRECFRTILQISGGDIDCQASQLQYLDMVSAALRLGVGQLANLSLVSEEVLRGSLDLYKLAEAERATSRRRMSTMNAIRLRWQLATRCVRQFVRRQNMPWTRASLTALLTKRKQYLAAYMAANVLADSTAMDMVRLLEQEMDLEQILALRTTTEYLAERSPHEALALGEQRSFVSLVATRPMIQRLLCLFPISWFLWCLQILWRALMMLWHPLERRIHFTPLRRSMERLGQSSHQLVLHITRRWLLSMPSEDPRDATADFEQAAEQVLETLHGYIRTDYEGFVHSCGTTLGATGTPGSQTRGLALQKQGTTTPNESSRSVLSKPLIKVQAEALKLQVLLNRVRLVLYQEHKDMTTAGVSAFGHRTKLLSIVSIERIGCRLILSRAKDMQLQAWLAQLSLCDENSEVLVRNQPVMSSEEDTKAFLLRLQLPHQGMLDLQMDFAPLYICLSADMLRALLRFWIPETVTHFALQGRRYAARVLDRFQERFVRSADASLLRKLGSIFMRLRFGGMLIVIADSNTRRIESLSGDASSRLQMPMEETATNPETNLVLCMQLAGAELLLGDDAALASYTNEGDLEVMVSASKFEALMQRAQVLIKSLSSSYRPSQTLSGRCSDQNEHLGMEATNSASEDDPSYVVESRLVFRFPGLELGWGHRPVADKISGALVTSFDRSLTRLNTFRLGVTIESCLVSAATRSKLMARVLVAISAESVLVDAKLTDIWTLTQVGLHYERAIREVQKILAKPNADISWSRQRSSVDSLHESVASGSTLGSANATGNLPTTLGKQPTMEKVSGTRPHLQTAVSFQLAEPLRLQLHLDNGNDSEASHWSLCPHLNAQLSLLMFSDRSLIGQVRADGTAVEARSTLPTYPTKQMLIAPFDAHAEIALQNDMSGVQPPSLSFGLQLEPIDIVVPLSFIRLVTKTGLAFGRRLQHELATQRAQLPSKPEQEQEEDPVQYTEMSALPPNTCLVFQLTLAEQRGYLGVDENGRVRGPVPLSSAARFRVFGTNHKRYPPCVMLALEPSSSAVHNEFRILSEQSGDSVCRPSERCVGRLHLRSVTPERLEQMRNLSIDELSFSRVDSSTLDTNPSSEWSELDERSRSTRVTGATTTTGDSTNTSTDVVKQLNTRAKQQQQQASFSYNARKGKPSRSSSEDERVDVETLASMWQTMIVNSVCDGVVLRNEHSGRWIGPSTPMDESSLAEQTAKNVCFFDMQPEVTTALPLRPLQVERAERLEQMRPSLLLRGHLQAKGVMIRLHQWIDTTDQRPLPLLALSAVPIEANVSATMYPDTREREILVNLGLQPAMDVYRLSQRRWQEILEPVPLEVRGRLRGTLPFPKCKPLRLHTYPRDMLLLSGIATDLWRHDTPSNVPTDWWWFHNETEVTLTLQLGTNVLSERVTVKAGQSVCLYPPKSQTRLALSRVTELGPCGRLGRPRLGPLSATIEVLGYGKLPPVPLNTTRVVQLCLADGEAHASTQATNKMRPVKEAPCLALNKQHLWLLLLLLLLLLHRDLRAPKASRAATPCHPTLYWIRNSDGFRDHFYLYSKVKVVNRCRTHALYLYGFLPAQELKRAQPVLGFRQRSLRKVGRSDTATRSGPASDALRKIGTRLSHVFGQRQSTDKSKTVPASVTSPRTGEWYALGALVTRETARVNVSDRSDEEALQPGQAVYLGTFLRPSRIRVEVDAKAIPGTDQRLEFTVSDDQPLVTGAHFLLTQIRDPAQQHYRVLEVGYRGGHRVANEYNVRPALTVIHALPYRGCLRLADNHGHLLEEHSLSAWGTVELWQLYGAPRLNVLSYNLAHAEAKTETHSTMNSAKSSSSSSSPKATQMVLRCQVERRTLAFPHGYYRLRLIRSDTQGLILVLYAPFLLCNQVPGVSLCFTHVRERRTGLAASPSRLRKIGGHAGALVQRLAGQAMAAPRRMGSRLLLTGSMRRHRGNRRASVAETRDPVHSDTESSYSDHLAMPRTAQRARAANPSPMDVEEYAQPDATEVIRSTAAAAAAETPPELVEEQEIIESGSDIDSAGASSAEMRTEMASTISGIPTPDEPTEGSSATPGKRLTEFLVPPANLAEESALSPDAYLYCWKSLQALIRVNGAVKTGRPVRLAPFGRGNKGFAISDAMPDHRLELVTQVEMYDYGDRAGVLDARLPQVRLLSLQPRFEVLNCTDQALCFCDAVDWERFRLGHSKQVETDRPMSVCSVPALVPAMQQVPPAAPKPGRAAVAFHDANGGRFIRVRLDETGWSGLVDLTDLNGGSVALPRAPERPNQYWISDHVAVYSSVAMDNGRLVWTLQTNSIPNKSLRLVNRTRFDLLVKQKGKRVDRLVSLLRAATRDASQVVQAIYGATAGAATAFMGSTSGTKSSGNKNLQLISDTSLDNAARMVFHVPPRSERAFVWPEPLGSTKLQLTLVSAPTRDGMAAVLADRHLFNEAAIVPTRRLITEPLSISIGNQAVLVRIVARGPERFLVVDEPLAMDSLIRMNSEMMRMTEPLQRLRLALNVGVPALELTLDGLRLTPLIGVQISGLDALIQTGLTQKQLALMLRLVDLTILNRMDRARRELVVSKYRARRDDGKHGAAKAAATTTTAAAAAADTAPEASTDLFTTTLVVQQPQRDLLYVAVFQTAVAPVQVNVEPAILYETVITLASCYDQVQSRWKQVMGGACDATGVASAQSHSMSESIPFLDPEANATHVSSPIPSAVEGNLGAQQGQNSDRTMPLLSSSSAAMRRHQSNSSTRQARAVYIQEGAVGDLQVWFTWRKSSDKVYLTRMEIAQSAHLRQAVQQIRDPYGLRPRQQLTHRVIQHYLWSAIRNGYALVGSLDMLGAPLNIWGNTSGRMQAITQELARGHFGRAGKSMVAFIGGTMGDVGQSFTGALASFGGMTWRRLRRSHRTRRDDSRSTEVMDVDESIAQATEATLDTPRDDVDARPQQTKGGRQTTPSRVDVSADPGPQQSQSLQSSSRATSMWSRGDTKTAARRQHRGEVSPTASVKTLTVLTNDDQGEQDGDDQQHQPMDWRRALLGYDDIKATSAARPFVESNTTTD</sequence>
<feature type="region of interest" description="Disordered" evidence="2">
    <location>
        <begin position="1424"/>
        <end position="1501"/>
    </location>
</feature>
<feature type="compositionally biased region" description="Polar residues" evidence="2">
    <location>
        <begin position="3270"/>
        <end position="3282"/>
    </location>
</feature>
<feature type="compositionally biased region" description="Low complexity" evidence="2">
    <location>
        <begin position="3293"/>
        <end position="3302"/>
    </location>
</feature>
<dbReference type="OrthoDB" id="428159at2759"/>
<dbReference type="GO" id="GO:0006623">
    <property type="term" value="P:protein targeting to vacuole"/>
    <property type="evidence" value="ECO:0007669"/>
    <property type="project" value="TreeGrafter"/>
</dbReference>
<dbReference type="EMBL" id="VWRR01000007">
    <property type="protein sequence ID" value="KAF6003257.1"/>
    <property type="molecule type" value="Genomic_DNA"/>
</dbReference>
<evidence type="ECO:0000256" key="2">
    <source>
        <dbReference type="SAM" id="MobiDB-lite"/>
    </source>
</evidence>